<dbReference type="AlphaFoldDB" id="A0A6J4V2C4"/>
<keyword evidence="2" id="KW-0456">Lyase</keyword>
<proteinExistence type="predicted"/>
<dbReference type="EMBL" id="CADCWF010000208">
    <property type="protein sequence ID" value="CAA9566486.1"/>
    <property type="molecule type" value="Genomic_DNA"/>
</dbReference>
<feature type="compositionally biased region" description="Basic residues" evidence="1">
    <location>
        <begin position="62"/>
        <end position="74"/>
    </location>
</feature>
<protein>
    <submittedName>
        <fullName evidence="2">Putative lyase</fullName>
    </submittedName>
</protein>
<feature type="non-terminal residue" evidence="2">
    <location>
        <position position="1"/>
    </location>
</feature>
<evidence type="ECO:0000256" key="1">
    <source>
        <dbReference type="SAM" id="MobiDB-lite"/>
    </source>
</evidence>
<feature type="compositionally biased region" description="Basic residues" evidence="1">
    <location>
        <begin position="25"/>
        <end position="37"/>
    </location>
</feature>
<dbReference type="GO" id="GO:0016829">
    <property type="term" value="F:lyase activity"/>
    <property type="evidence" value="ECO:0007669"/>
    <property type="project" value="UniProtKB-KW"/>
</dbReference>
<evidence type="ECO:0000313" key="2">
    <source>
        <dbReference type="EMBL" id="CAA9566486.1"/>
    </source>
</evidence>
<accession>A0A6J4V2C4</accession>
<feature type="non-terminal residue" evidence="2">
    <location>
        <position position="138"/>
    </location>
</feature>
<organism evidence="2">
    <name type="scientific">uncultured Thermomicrobiales bacterium</name>
    <dbReference type="NCBI Taxonomy" id="1645740"/>
    <lineage>
        <taxon>Bacteria</taxon>
        <taxon>Pseudomonadati</taxon>
        <taxon>Thermomicrobiota</taxon>
        <taxon>Thermomicrobia</taxon>
        <taxon>Thermomicrobiales</taxon>
        <taxon>environmental samples</taxon>
    </lineage>
</organism>
<reference evidence="2" key="1">
    <citation type="submission" date="2020-02" db="EMBL/GenBank/DDBJ databases">
        <authorList>
            <person name="Meier V. D."/>
        </authorList>
    </citation>
    <scope>NUCLEOTIDE SEQUENCE</scope>
    <source>
        <strain evidence="2">AVDCRST_MAG59</strain>
    </source>
</reference>
<feature type="region of interest" description="Disordered" evidence="1">
    <location>
        <begin position="1"/>
        <end position="118"/>
    </location>
</feature>
<feature type="compositionally biased region" description="Basic residues" evidence="1">
    <location>
        <begin position="83"/>
        <end position="118"/>
    </location>
</feature>
<gene>
    <name evidence="2" type="ORF">AVDCRST_MAG59-3072</name>
</gene>
<name>A0A6J4V2C4_9BACT</name>
<sequence length="138" mass="15912">GHGHHHSPDLPPTRRPGGRAGLLPRHARLRGPQRRRLPGNALDHRRPRRPTRHLDRPVPARCRPRHHRGRAPHHRRDDGQGHVRQHQSRHPRPRRHLRAAAGHRRRGRAGAHGAAVRHPRLRIPRPFRQHGPNPGAVM</sequence>